<dbReference type="Gene3D" id="1.10.275.10">
    <property type="entry name" value="Fumarase/aspartase (N-terminal domain)"/>
    <property type="match status" value="1"/>
</dbReference>
<dbReference type="GO" id="GO:0004056">
    <property type="term" value="F:argininosuccinate lyase activity"/>
    <property type="evidence" value="ECO:0007669"/>
    <property type="project" value="UniProtKB-EC"/>
</dbReference>
<proteinExistence type="inferred from homology"/>
<evidence type="ECO:0000313" key="9">
    <source>
        <dbReference type="EMBL" id="MDH8677483.1"/>
    </source>
</evidence>
<keyword evidence="5 6" id="KW-0456">Lyase</keyword>
<dbReference type="RefSeq" id="WP_281093297.1">
    <property type="nucleotide sequence ID" value="NZ_JARYZI010000002.1"/>
</dbReference>
<keyword evidence="4 6" id="KW-0028">Amino-acid biosynthesis</keyword>
<comment type="subcellular location">
    <subcellularLocation>
        <location evidence="6">Cytoplasm</location>
    </subcellularLocation>
</comment>
<comment type="similarity">
    <text evidence="6">Belongs to the lyase 1 family. Argininosuccinate lyase subfamily.</text>
</comment>
<dbReference type="Proteomes" id="UP001158045">
    <property type="component" value="Unassembled WGS sequence"/>
</dbReference>
<feature type="domain" description="Argininosuccinate lyase C-terminal" evidence="8">
    <location>
        <begin position="367"/>
        <end position="435"/>
    </location>
</feature>
<comment type="pathway">
    <text evidence="1 6">Amino-acid biosynthesis; L-arginine biosynthesis; L-arginine from L-ornithine and carbamoyl phosphate: step 3/3.</text>
</comment>
<evidence type="ECO:0000256" key="1">
    <source>
        <dbReference type="ARBA" id="ARBA00004941"/>
    </source>
</evidence>
<dbReference type="EC" id="4.3.2.1" evidence="2 6"/>
<dbReference type="InterPro" id="IPR024083">
    <property type="entry name" value="Fumarase/histidase_N"/>
</dbReference>
<evidence type="ECO:0000259" key="7">
    <source>
        <dbReference type="Pfam" id="PF00206"/>
    </source>
</evidence>
<dbReference type="Gene3D" id="1.20.200.10">
    <property type="entry name" value="Fumarase/aspartase (Central domain)"/>
    <property type="match status" value="1"/>
</dbReference>
<organism evidence="9 10">
    <name type="scientific">Fusibacter bizertensis</name>
    <dbReference type="NCBI Taxonomy" id="1488331"/>
    <lineage>
        <taxon>Bacteria</taxon>
        <taxon>Bacillati</taxon>
        <taxon>Bacillota</taxon>
        <taxon>Clostridia</taxon>
        <taxon>Eubacteriales</taxon>
        <taxon>Eubacteriales Family XII. Incertae Sedis</taxon>
        <taxon>Fusibacter</taxon>
    </lineage>
</organism>
<dbReference type="Gene3D" id="1.10.40.30">
    <property type="entry name" value="Fumarase/aspartase (C-terminal domain)"/>
    <property type="match status" value="1"/>
</dbReference>
<dbReference type="PRINTS" id="PR00149">
    <property type="entry name" value="FUMRATELYASE"/>
</dbReference>
<keyword evidence="6" id="KW-0963">Cytoplasm</keyword>
<dbReference type="HAMAP" id="MF_00006">
    <property type="entry name" value="Arg_succ_lyase"/>
    <property type="match status" value="1"/>
</dbReference>
<dbReference type="InterPro" id="IPR022761">
    <property type="entry name" value="Fumarate_lyase_N"/>
</dbReference>
<dbReference type="InterPro" id="IPR000362">
    <property type="entry name" value="Fumarate_lyase_fam"/>
</dbReference>
<accession>A0ABT6NAN4</accession>
<evidence type="ECO:0000256" key="6">
    <source>
        <dbReference type="HAMAP-Rule" id="MF_00006"/>
    </source>
</evidence>
<comment type="catalytic activity">
    <reaction evidence="6">
        <text>2-(N(omega)-L-arginino)succinate = fumarate + L-arginine</text>
        <dbReference type="Rhea" id="RHEA:24020"/>
        <dbReference type="ChEBI" id="CHEBI:29806"/>
        <dbReference type="ChEBI" id="CHEBI:32682"/>
        <dbReference type="ChEBI" id="CHEBI:57472"/>
        <dbReference type="EC" id="4.3.2.1"/>
    </reaction>
</comment>
<dbReference type="SUPFAM" id="SSF48557">
    <property type="entry name" value="L-aspartase-like"/>
    <property type="match status" value="1"/>
</dbReference>
<dbReference type="InterPro" id="IPR008948">
    <property type="entry name" value="L-Aspartase-like"/>
</dbReference>
<feature type="domain" description="Fumarate lyase N-terminal" evidence="7">
    <location>
        <begin position="7"/>
        <end position="304"/>
    </location>
</feature>
<dbReference type="PRINTS" id="PR00145">
    <property type="entry name" value="ARGSUCLYASE"/>
</dbReference>
<comment type="caution">
    <text evidence="9">The sequence shown here is derived from an EMBL/GenBank/DDBJ whole genome shotgun (WGS) entry which is preliminary data.</text>
</comment>
<evidence type="ECO:0000313" key="10">
    <source>
        <dbReference type="Proteomes" id="UP001158045"/>
    </source>
</evidence>
<dbReference type="EMBL" id="JARYZI010000002">
    <property type="protein sequence ID" value="MDH8677483.1"/>
    <property type="molecule type" value="Genomic_DNA"/>
</dbReference>
<dbReference type="PANTHER" id="PTHR43814:SF1">
    <property type="entry name" value="ARGININOSUCCINATE LYASE"/>
    <property type="match status" value="1"/>
</dbReference>
<sequence>MKAWQGRFISGSSDLLEKFNASIGFDYKLFSQDIKGSMAHSTMLAEIGILTAKECEAIQNGLAEIEFDLKKVIEEGKTDFDIKYEDIHMMIESLLIDKIGDIGKKLHTARSRNDQVAVDLRLYVVHKVTEIQNQTASLMKLLLELSEAYVDDILPGYTHLQRAQPIRLGFHLMTYYQMFKRDYERLTDTLKRTSVLPLGSGALAGVNYKTNRELLKNLLDFNEISEHAMDAVSDRDFVIEFNSVVAIMMMHLSRFSEELILWSSSEYAFVEISDAYTTGSSIMPQKKNPDVAELVRGKTGRVYGNLMSILTVMKGLPLAYNKDMQEDKEGLFDSVETIQMCLEVFTAMLSETRFNTVEMNKAAKQGFLNATDLADYLVMKGLPFRECHHITGSIVKICVQTGCAIEDLSLSQLKQFSALFDSDVYKHLELSSVVEAKKSYGSTSKESTLEMIHKAKTYMDQLV</sequence>
<name>A0ABT6NAN4_9FIRM</name>
<dbReference type="Pfam" id="PF00206">
    <property type="entry name" value="Lyase_1"/>
    <property type="match status" value="1"/>
</dbReference>
<gene>
    <name evidence="6 9" type="primary">argH</name>
    <name evidence="9" type="ORF">QE109_04950</name>
</gene>
<evidence type="ECO:0000256" key="5">
    <source>
        <dbReference type="ARBA" id="ARBA00023239"/>
    </source>
</evidence>
<dbReference type="Pfam" id="PF14698">
    <property type="entry name" value="ASL_C2"/>
    <property type="match status" value="1"/>
</dbReference>
<dbReference type="InterPro" id="IPR020557">
    <property type="entry name" value="Fumarate_lyase_CS"/>
</dbReference>
<evidence type="ECO:0000259" key="8">
    <source>
        <dbReference type="Pfam" id="PF14698"/>
    </source>
</evidence>
<evidence type="ECO:0000256" key="2">
    <source>
        <dbReference type="ARBA" id="ARBA00012338"/>
    </source>
</evidence>
<keyword evidence="3 6" id="KW-0055">Arginine biosynthesis</keyword>
<dbReference type="PROSITE" id="PS00163">
    <property type="entry name" value="FUMARATE_LYASES"/>
    <property type="match status" value="1"/>
</dbReference>
<dbReference type="InterPro" id="IPR029419">
    <property type="entry name" value="Arg_succ_lyase_C"/>
</dbReference>
<evidence type="ECO:0000256" key="4">
    <source>
        <dbReference type="ARBA" id="ARBA00022605"/>
    </source>
</evidence>
<reference evidence="9 10" key="1">
    <citation type="submission" date="2023-04" db="EMBL/GenBank/DDBJ databases">
        <title>Fusibacter bizertensis strain WBS, isolated from littoral bottom sediments of the Arctic seas - biochemical and genomic analysis.</title>
        <authorList>
            <person name="Brioukhanov A.L."/>
        </authorList>
    </citation>
    <scope>NUCLEOTIDE SEQUENCE [LARGE SCALE GENOMIC DNA]</scope>
    <source>
        <strain evidence="9 10">WBS</strain>
    </source>
</reference>
<keyword evidence="10" id="KW-1185">Reference proteome</keyword>
<evidence type="ECO:0000256" key="3">
    <source>
        <dbReference type="ARBA" id="ARBA00022571"/>
    </source>
</evidence>
<dbReference type="InterPro" id="IPR009049">
    <property type="entry name" value="Argininosuccinate_lyase"/>
</dbReference>
<dbReference type="PANTHER" id="PTHR43814">
    <property type="entry name" value="ARGININOSUCCINATE LYASE"/>
    <property type="match status" value="1"/>
</dbReference>
<protein>
    <recommendedName>
        <fullName evidence="2 6">Argininosuccinate lyase</fullName>
        <shortName evidence="6">ASAL</shortName>
        <ecNumber evidence="2 6">4.3.2.1</ecNumber>
    </recommendedName>
    <alternativeName>
        <fullName evidence="6">Arginosuccinase</fullName>
    </alternativeName>
</protein>
<dbReference type="CDD" id="cd01359">
    <property type="entry name" value="Argininosuccinate_lyase"/>
    <property type="match status" value="1"/>
</dbReference>
<dbReference type="NCBIfam" id="TIGR00838">
    <property type="entry name" value="argH"/>
    <property type="match status" value="1"/>
</dbReference>